<feature type="transmembrane region" description="Helical" evidence="1">
    <location>
        <begin position="84"/>
        <end position="113"/>
    </location>
</feature>
<feature type="transmembrane region" description="Helical" evidence="1">
    <location>
        <begin position="165"/>
        <end position="184"/>
    </location>
</feature>
<dbReference type="EMBL" id="JAGGKG010000004">
    <property type="protein sequence ID" value="MBP1904567.1"/>
    <property type="molecule type" value="Genomic_DNA"/>
</dbReference>
<dbReference type="Proteomes" id="UP001519272">
    <property type="component" value="Unassembled WGS sequence"/>
</dbReference>
<evidence type="ECO:0000313" key="2">
    <source>
        <dbReference type="EMBL" id="MBP1904567.1"/>
    </source>
</evidence>
<feature type="transmembrane region" description="Helical" evidence="1">
    <location>
        <begin position="227"/>
        <end position="248"/>
    </location>
</feature>
<proteinExistence type="predicted"/>
<reference evidence="2 3" key="1">
    <citation type="submission" date="2021-03" db="EMBL/GenBank/DDBJ databases">
        <title>Genomic Encyclopedia of Type Strains, Phase IV (KMG-IV): sequencing the most valuable type-strain genomes for metagenomic binning, comparative biology and taxonomic classification.</title>
        <authorList>
            <person name="Goeker M."/>
        </authorList>
    </citation>
    <scope>NUCLEOTIDE SEQUENCE [LARGE SCALE GENOMIC DNA]</scope>
    <source>
        <strain evidence="2 3">DSM 14349</strain>
    </source>
</reference>
<evidence type="ECO:0000313" key="3">
    <source>
        <dbReference type="Proteomes" id="UP001519272"/>
    </source>
</evidence>
<keyword evidence="1" id="KW-1133">Transmembrane helix</keyword>
<accession>A0ABS4FPQ7</accession>
<name>A0ABS4FPQ7_9BACL</name>
<keyword evidence="1" id="KW-0812">Transmembrane</keyword>
<feature type="transmembrane region" description="Helical" evidence="1">
    <location>
        <begin position="42"/>
        <end position="64"/>
    </location>
</feature>
<feature type="transmembrane region" description="Helical" evidence="1">
    <location>
        <begin position="133"/>
        <end position="153"/>
    </location>
</feature>
<evidence type="ECO:0000256" key="1">
    <source>
        <dbReference type="SAM" id="Phobius"/>
    </source>
</evidence>
<keyword evidence="3" id="KW-1185">Reference proteome</keyword>
<dbReference type="RefSeq" id="WP_210088245.1">
    <property type="nucleotide sequence ID" value="NZ_JAGGKG010000004.1"/>
</dbReference>
<keyword evidence="1" id="KW-0472">Membrane</keyword>
<organism evidence="2 3">
    <name type="scientific">Paenibacillus turicensis</name>
    <dbReference type="NCBI Taxonomy" id="160487"/>
    <lineage>
        <taxon>Bacteria</taxon>
        <taxon>Bacillati</taxon>
        <taxon>Bacillota</taxon>
        <taxon>Bacilli</taxon>
        <taxon>Bacillales</taxon>
        <taxon>Paenibacillaceae</taxon>
        <taxon>Paenibacillus</taxon>
    </lineage>
</organism>
<sequence>MLKLLKYDLKRNLNTFASLFALLIILQGAVTIIGNTRHWDDVIIVFLILMLYALTGAMLGIMSVNTYRKNIKSYSRRLVPKRPIWHVISSLILGLAAEFVLLIIMLVHTLIYLSYVGDLNRVFNSISISFSGGVSIVVQFVLFFTFMYCAIVLSTTIAASIKGKVGVWVGIGSYFVIQIILWKVETMILSVLGFDSDSPFLFIRESEVVGTTSRAVFSINGQLSGSVASVIIEFFFIACMLYATSWLLRHKEQV</sequence>
<gene>
    <name evidence="2" type="ORF">J2Z32_001190</name>
</gene>
<protein>
    <submittedName>
        <fullName evidence="2">Uncharacterized membrane protein YidH (DUF202 family)</fullName>
    </submittedName>
</protein>
<feature type="transmembrane region" description="Helical" evidence="1">
    <location>
        <begin position="12"/>
        <end position="30"/>
    </location>
</feature>
<comment type="caution">
    <text evidence="2">The sequence shown here is derived from an EMBL/GenBank/DDBJ whole genome shotgun (WGS) entry which is preliminary data.</text>
</comment>